<comment type="caution">
    <text evidence="2">The sequence shown here is derived from an EMBL/GenBank/DDBJ whole genome shotgun (WGS) entry which is preliminary data.</text>
</comment>
<evidence type="ECO:0000313" key="3">
    <source>
        <dbReference type="Proteomes" id="UP001310387"/>
    </source>
</evidence>
<feature type="region of interest" description="Disordered" evidence="1">
    <location>
        <begin position="65"/>
        <end position="120"/>
    </location>
</feature>
<name>A0ABU7Z2A8_9MICO</name>
<sequence length="120" mass="12831">SPSLYDEETAEIVATLFAEDFETFGYRPVEAGRGELGGWVGNARPYLAAIPEIADRHERIAVLHRSAHRRRRSSEGDSPTESDSAAEGSPLRGPEPTDVTSPTEPAPDAGDGTPDTVTDP</sequence>
<feature type="non-terminal residue" evidence="2">
    <location>
        <position position="120"/>
    </location>
</feature>
<evidence type="ECO:0000256" key="1">
    <source>
        <dbReference type="SAM" id="MobiDB-lite"/>
    </source>
</evidence>
<organism evidence="2 3">
    <name type="scientific">Isoptericola haloaureus</name>
    <dbReference type="NCBI Taxonomy" id="1542902"/>
    <lineage>
        <taxon>Bacteria</taxon>
        <taxon>Bacillati</taxon>
        <taxon>Actinomycetota</taxon>
        <taxon>Actinomycetes</taxon>
        <taxon>Micrococcales</taxon>
        <taxon>Promicromonosporaceae</taxon>
        <taxon>Isoptericola</taxon>
    </lineage>
</organism>
<keyword evidence="3" id="KW-1185">Reference proteome</keyword>
<gene>
    <name evidence="2" type="ORF">V5O49_00280</name>
</gene>
<dbReference type="EMBL" id="JBAGLP010000088">
    <property type="protein sequence ID" value="MEG3613555.1"/>
    <property type="molecule type" value="Genomic_DNA"/>
</dbReference>
<dbReference type="Proteomes" id="UP001310387">
    <property type="component" value="Unassembled WGS sequence"/>
</dbReference>
<proteinExistence type="predicted"/>
<feature type="non-terminal residue" evidence="2">
    <location>
        <position position="1"/>
    </location>
</feature>
<accession>A0ABU7Z2A8</accession>
<reference evidence="2" key="1">
    <citation type="journal article" date="2024" name="Antonie Van Leeuwenhoek">
        <title>Isoptericola haloaureus sp. nov., a dimorphic actinobacterium isolated from mangrove sediments of southeast India, implicating biosaline agricultural significance through nitrogen fixation and salt tolerance genes.</title>
        <authorList>
            <person name="Prathaban M."/>
            <person name="Prathiviraj R."/>
            <person name="Ravichandran M."/>
            <person name="Natarajan S.D."/>
            <person name="Sobanaa M."/>
            <person name="Hari Krishna Kumar S."/>
            <person name="Chandrasekar V."/>
            <person name="Selvin J."/>
        </authorList>
    </citation>
    <scope>NUCLEOTIDE SEQUENCE</scope>
    <source>
        <strain evidence="2">MP1014</strain>
    </source>
</reference>
<dbReference type="RefSeq" id="WP_332900467.1">
    <property type="nucleotide sequence ID" value="NZ_JBAGLP010000088.1"/>
</dbReference>
<protein>
    <submittedName>
        <fullName evidence="2">Uncharacterized protein</fullName>
    </submittedName>
</protein>
<reference evidence="2" key="2">
    <citation type="submission" date="2024-02" db="EMBL/GenBank/DDBJ databases">
        <authorList>
            <person name="Prathaban M."/>
            <person name="Mythili R."/>
            <person name="Sharmila Devi N."/>
            <person name="Sobanaa M."/>
            <person name="Prathiviraj R."/>
            <person name="Selvin J."/>
        </authorList>
    </citation>
    <scope>NUCLEOTIDE SEQUENCE</scope>
    <source>
        <strain evidence="2">MP1014</strain>
    </source>
</reference>
<evidence type="ECO:0000313" key="2">
    <source>
        <dbReference type="EMBL" id="MEG3613555.1"/>
    </source>
</evidence>